<accession>A0A6B8RPQ3</accession>
<evidence type="ECO:0000256" key="6">
    <source>
        <dbReference type="ARBA" id="ARBA00023136"/>
    </source>
</evidence>
<dbReference type="AlphaFoldDB" id="A0A6B8RPQ3"/>
<feature type="transmembrane region" description="Helical" evidence="7">
    <location>
        <begin position="23"/>
        <end position="49"/>
    </location>
</feature>
<dbReference type="InterPro" id="IPR000515">
    <property type="entry name" value="MetI-like"/>
</dbReference>
<gene>
    <name evidence="9" type="ORF">EHS13_27435</name>
</gene>
<keyword evidence="2 7" id="KW-0813">Transport</keyword>
<reference evidence="10" key="1">
    <citation type="submission" date="2018-11" db="EMBL/GenBank/DDBJ databases">
        <title>Complete genome sequence of Paenibacillus sp. ML311-T8.</title>
        <authorList>
            <person name="Nam Y.-D."/>
            <person name="Kang J."/>
            <person name="Chung W.-H."/>
            <person name="Park Y.S."/>
        </authorList>
    </citation>
    <scope>NUCLEOTIDE SEQUENCE [LARGE SCALE GENOMIC DNA]</scope>
    <source>
        <strain evidence="10">ML311-T8</strain>
    </source>
</reference>
<dbReference type="Gene3D" id="1.10.3720.10">
    <property type="entry name" value="MetI-like"/>
    <property type="match status" value="1"/>
</dbReference>
<dbReference type="InterPro" id="IPR035906">
    <property type="entry name" value="MetI-like_sf"/>
</dbReference>
<keyword evidence="4 7" id="KW-0812">Transmembrane</keyword>
<evidence type="ECO:0000313" key="10">
    <source>
        <dbReference type="Proteomes" id="UP000426246"/>
    </source>
</evidence>
<dbReference type="KEGG" id="ppsc:EHS13_27435"/>
<dbReference type="PANTHER" id="PTHR43227:SF11">
    <property type="entry name" value="BLL4140 PROTEIN"/>
    <property type="match status" value="1"/>
</dbReference>
<feature type="transmembrane region" description="Helical" evidence="7">
    <location>
        <begin position="119"/>
        <end position="139"/>
    </location>
</feature>
<protein>
    <submittedName>
        <fullName evidence="9">Sugar ABC transporter permease</fullName>
    </submittedName>
</protein>
<name>A0A6B8RPQ3_9BACL</name>
<evidence type="ECO:0000256" key="3">
    <source>
        <dbReference type="ARBA" id="ARBA00022475"/>
    </source>
</evidence>
<evidence type="ECO:0000256" key="5">
    <source>
        <dbReference type="ARBA" id="ARBA00022989"/>
    </source>
</evidence>
<evidence type="ECO:0000256" key="4">
    <source>
        <dbReference type="ARBA" id="ARBA00022692"/>
    </source>
</evidence>
<keyword evidence="10" id="KW-1185">Reference proteome</keyword>
<evidence type="ECO:0000256" key="7">
    <source>
        <dbReference type="RuleBase" id="RU363032"/>
    </source>
</evidence>
<evidence type="ECO:0000256" key="1">
    <source>
        <dbReference type="ARBA" id="ARBA00004651"/>
    </source>
</evidence>
<dbReference type="GO" id="GO:0055085">
    <property type="term" value="P:transmembrane transport"/>
    <property type="evidence" value="ECO:0007669"/>
    <property type="project" value="InterPro"/>
</dbReference>
<feature type="domain" description="ABC transmembrane type-1" evidence="8">
    <location>
        <begin position="81"/>
        <end position="294"/>
    </location>
</feature>
<organism evidence="9 10">
    <name type="scientific">Paenibacillus psychroresistens</name>
    <dbReference type="NCBI Taxonomy" id="1778678"/>
    <lineage>
        <taxon>Bacteria</taxon>
        <taxon>Bacillati</taxon>
        <taxon>Bacillota</taxon>
        <taxon>Bacilli</taxon>
        <taxon>Bacillales</taxon>
        <taxon>Paenibacillaceae</taxon>
        <taxon>Paenibacillus</taxon>
    </lineage>
</organism>
<dbReference type="InterPro" id="IPR050809">
    <property type="entry name" value="UgpAE/MalFG_permease"/>
</dbReference>
<dbReference type="Proteomes" id="UP000426246">
    <property type="component" value="Chromosome"/>
</dbReference>
<dbReference type="PROSITE" id="PS50928">
    <property type="entry name" value="ABC_TM1"/>
    <property type="match status" value="1"/>
</dbReference>
<keyword evidence="5 7" id="KW-1133">Transmembrane helix</keyword>
<evidence type="ECO:0000313" key="9">
    <source>
        <dbReference type="EMBL" id="QGQ98351.1"/>
    </source>
</evidence>
<keyword evidence="6 7" id="KW-0472">Membrane</keyword>
<dbReference type="GO" id="GO:0005886">
    <property type="term" value="C:plasma membrane"/>
    <property type="evidence" value="ECO:0007669"/>
    <property type="project" value="UniProtKB-SubCell"/>
</dbReference>
<feature type="transmembrane region" description="Helical" evidence="7">
    <location>
        <begin position="275"/>
        <end position="297"/>
    </location>
</feature>
<keyword evidence="3" id="KW-1003">Cell membrane</keyword>
<evidence type="ECO:0000256" key="2">
    <source>
        <dbReference type="ARBA" id="ARBA00022448"/>
    </source>
</evidence>
<dbReference type="EMBL" id="CP034235">
    <property type="protein sequence ID" value="QGQ98351.1"/>
    <property type="molecule type" value="Genomic_DNA"/>
</dbReference>
<dbReference type="Pfam" id="PF00528">
    <property type="entry name" value="BPD_transp_1"/>
    <property type="match status" value="1"/>
</dbReference>
<dbReference type="SUPFAM" id="SSF161098">
    <property type="entry name" value="MetI-like"/>
    <property type="match status" value="1"/>
</dbReference>
<feature type="transmembrane region" description="Helical" evidence="7">
    <location>
        <begin position="167"/>
        <end position="192"/>
    </location>
</feature>
<dbReference type="PANTHER" id="PTHR43227">
    <property type="entry name" value="BLL4140 PROTEIN"/>
    <property type="match status" value="1"/>
</dbReference>
<evidence type="ECO:0000259" key="8">
    <source>
        <dbReference type="PROSITE" id="PS50928"/>
    </source>
</evidence>
<feature type="transmembrane region" description="Helical" evidence="7">
    <location>
        <begin position="213"/>
        <end position="238"/>
    </location>
</feature>
<proteinExistence type="inferred from homology"/>
<sequence length="305" mass="34167">MCKGVIGLSSITKKKGSISKRWFGWYFIIPGLLFHIFAVSIPSLMSLYLPFTEWNGLNVPKFIGLDNFVEAFQDKVVGIAFINNIKWALFWITIPIIFAFILAYLLVKVKKGQTAYQSIFFSTSIITVTVAGQIWFWLYNPFSGVNHYLEKTGLDFLSIPGLTNPSLALYSVLFADMWKGFGGNVIWLLAAMSQLDKSMEEAAKIDGAGRFRILWYIIIPQLRPTLVIITLLTVLNAFGAFDMVYVMTGGGPAHATETLSTYYYSLSTTGRRAGYASSIALFQMMIAIVLMIVYGVLKKKKGWDV</sequence>
<feature type="transmembrane region" description="Helical" evidence="7">
    <location>
        <begin position="88"/>
        <end position="107"/>
    </location>
</feature>
<comment type="similarity">
    <text evidence="7">Belongs to the binding-protein-dependent transport system permease family.</text>
</comment>
<dbReference type="CDD" id="cd06261">
    <property type="entry name" value="TM_PBP2"/>
    <property type="match status" value="1"/>
</dbReference>
<comment type="subcellular location">
    <subcellularLocation>
        <location evidence="1 7">Cell membrane</location>
        <topology evidence="1 7">Multi-pass membrane protein</topology>
    </subcellularLocation>
</comment>